<dbReference type="Pfam" id="PF24582">
    <property type="entry name" value="DUF7609"/>
    <property type="match status" value="1"/>
</dbReference>
<evidence type="ECO:0000313" key="2">
    <source>
        <dbReference type="EMBL" id="AJA41265.1"/>
    </source>
</evidence>
<accession>A0A0B4SK66</accession>
<keyword evidence="3" id="KW-1185">Reference proteome</keyword>
<name>A0A0B4SK66_9CAUD</name>
<feature type="domain" description="DUF7609" evidence="1">
    <location>
        <begin position="57"/>
        <end position="142"/>
    </location>
</feature>
<dbReference type="InterPro" id="IPR056028">
    <property type="entry name" value="DUF7609"/>
</dbReference>
<organism evidence="2 3">
    <name type="scientific">Proteus phage pPM_01</name>
    <dbReference type="NCBI Taxonomy" id="1567485"/>
    <lineage>
        <taxon>Viruses</taxon>
        <taxon>Duplodnaviria</taxon>
        <taxon>Heunggongvirae</taxon>
        <taxon>Uroviricota</taxon>
        <taxon>Caudoviricetes</taxon>
        <taxon>Casjensviridae</taxon>
        <taxon>Lavrentievavirus</taxon>
        <taxon>Lavrentievavirus pPM01</taxon>
    </lineage>
</organism>
<dbReference type="RefSeq" id="YP_009199629.1">
    <property type="nucleotide sequence ID" value="NC_028812.1"/>
</dbReference>
<proteinExistence type="predicted"/>
<evidence type="ECO:0000313" key="3">
    <source>
        <dbReference type="Proteomes" id="UP000031807"/>
    </source>
</evidence>
<dbReference type="EMBL" id="KP063118">
    <property type="protein sequence ID" value="AJA41265.1"/>
    <property type="molecule type" value="Genomic_DNA"/>
</dbReference>
<gene>
    <name evidence="2" type="ORF">pPM01_0016</name>
</gene>
<evidence type="ECO:0000259" key="1">
    <source>
        <dbReference type="Pfam" id="PF24582"/>
    </source>
</evidence>
<dbReference type="GeneID" id="26626740"/>
<dbReference type="Proteomes" id="UP000031807">
    <property type="component" value="Segment"/>
</dbReference>
<reference evidence="2 3" key="1">
    <citation type="submission" date="2014-10" db="EMBL/GenBank/DDBJ databases">
        <title>Characterization of phage pPM_01 specific to Proteus mirabilis.</title>
        <authorList>
            <person name="Wirjon I.A."/>
            <person name="Mat Arip Y."/>
        </authorList>
    </citation>
    <scope>NUCLEOTIDE SEQUENCE [LARGE SCALE GENOMIC DNA]</scope>
</reference>
<dbReference type="KEGG" id="vg:26626740"/>
<protein>
    <recommendedName>
        <fullName evidence="1">DUF7609 domain-containing protein</fullName>
    </recommendedName>
</protein>
<sequence length="143" mass="15865">MIESEDIIFVNGDKPKIDNSPALESRNTVSVELERELTAASSIPDKLTVVPTKGRPTSMVGMIVSLDVGDVFTKSEFILEVSDLDAMSESVDLTTRKEKLRQSVKASMTHAKKKTNGEYTLETHHFITPLGRLYIQVLVTRIS</sequence>